<comment type="caution">
    <text evidence="1">The sequence shown here is derived from an EMBL/GenBank/DDBJ whole genome shotgun (WGS) entry which is preliminary data.</text>
</comment>
<name>A0A0G0NAJ5_9BACT</name>
<reference evidence="1 2" key="1">
    <citation type="journal article" date="2015" name="Nature">
        <title>rRNA introns, odd ribosomes, and small enigmatic genomes across a large radiation of phyla.</title>
        <authorList>
            <person name="Brown C.T."/>
            <person name="Hug L.A."/>
            <person name="Thomas B.C."/>
            <person name="Sharon I."/>
            <person name="Castelle C.J."/>
            <person name="Singh A."/>
            <person name="Wilkins M.J."/>
            <person name="Williams K.H."/>
            <person name="Banfield J.F."/>
        </authorList>
    </citation>
    <scope>NUCLEOTIDE SEQUENCE [LARGE SCALE GENOMIC DNA]</scope>
</reference>
<evidence type="ECO:0000313" key="2">
    <source>
        <dbReference type="Proteomes" id="UP000034665"/>
    </source>
</evidence>
<dbReference type="Proteomes" id="UP000034665">
    <property type="component" value="Unassembled WGS sequence"/>
</dbReference>
<evidence type="ECO:0000313" key="1">
    <source>
        <dbReference type="EMBL" id="KKR12498.1"/>
    </source>
</evidence>
<protein>
    <submittedName>
        <fullName evidence="1">Uncharacterized protein</fullName>
    </submittedName>
</protein>
<proteinExistence type="predicted"/>
<dbReference type="AlphaFoldDB" id="A0A0G0NAJ5"/>
<organism evidence="1 2">
    <name type="scientific">Candidatus Wolfebacteria bacterium GW2011_GWC2_39_22</name>
    <dbReference type="NCBI Taxonomy" id="1619013"/>
    <lineage>
        <taxon>Bacteria</taxon>
        <taxon>Candidatus Wolfeibacteriota</taxon>
    </lineage>
</organism>
<accession>A0A0G0NAJ5</accession>
<dbReference type="EMBL" id="LBWR01000001">
    <property type="protein sequence ID" value="KKR12498.1"/>
    <property type="molecule type" value="Genomic_DNA"/>
</dbReference>
<sequence length="72" mass="8248">MDNYREESERLMRESLALREEALDRWCFGTPEAKTCPRCFGATITVLYTRGNEHLKCEECGARGPIYAPYAA</sequence>
<gene>
    <name evidence="1" type="ORF">UT41_C0001G0042</name>
</gene>